<reference evidence="7 9" key="3">
    <citation type="submission" date="2019-06" db="EMBL/GenBank/DDBJ databases">
        <title>Comparative genome anaysis of Salmonella and Staphylococcus aureus isolated from China.</title>
        <authorList>
            <person name="Li L."/>
        </authorList>
    </citation>
    <scope>NUCLEOTIDE SEQUENCE [LARGE SCALE GENOMIC DNA]</scope>
    <source>
        <strain evidence="7 9">GSJ/2016-Sal.-012</strain>
    </source>
</reference>
<keyword evidence="3" id="KW-0378">Hydrolase</keyword>
<dbReference type="EMBL" id="CP030219">
    <property type="protein sequence ID" value="AXD69685.1"/>
    <property type="molecule type" value="Genomic_DNA"/>
</dbReference>
<dbReference type="PANTHER" id="PTHR18901">
    <property type="entry name" value="2-DEOXYGLUCOSE-6-PHOSPHATE PHOSPHATASE 2"/>
    <property type="match status" value="1"/>
</dbReference>
<dbReference type="NCBIfam" id="NF008087">
    <property type="entry name" value="PRK10826.1"/>
    <property type="match status" value="1"/>
</dbReference>
<evidence type="ECO:0000256" key="2">
    <source>
        <dbReference type="ARBA" id="ARBA00022723"/>
    </source>
</evidence>
<dbReference type="Proteomes" id="UP000251994">
    <property type="component" value="Chromosome"/>
</dbReference>
<evidence type="ECO:0000313" key="7">
    <source>
        <dbReference type="EMBL" id="TPQ14892.1"/>
    </source>
</evidence>
<dbReference type="Pfam" id="PF13419">
    <property type="entry name" value="HAD_2"/>
    <property type="match status" value="1"/>
</dbReference>
<dbReference type="InterPro" id="IPR023198">
    <property type="entry name" value="PGP-like_dom2"/>
</dbReference>
<dbReference type="SUPFAM" id="SSF56784">
    <property type="entry name" value="HAD-like"/>
    <property type="match status" value="1"/>
</dbReference>
<dbReference type="Proteomes" id="UP000885392">
    <property type="component" value="Unassembled WGS sequence"/>
</dbReference>
<dbReference type="SFLD" id="SFLDS00003">
    <property type="entry name" value="Haloacid_Dehalogenase"/>
    <property type="match status" value="1"/>
</dbReference>
<comment type="similarity">
    <text evidence="1">Belongs to the HAD-like hydrolase superfamily. CbbY/CbbZ/Gph/YieH family.</text>
</comment>
<dbReference type="SFLD" id="SFLDG01135">
    <property type="entry name" value="C1.5.6:_HAD__Beta-PGM__Phospha"/>
    <property type="match status" value="1"/>
</dbReference>
<reference evidence="4 8" key="1">
    <citation type="submission" date="2018-06" db="EMBL/GenBank/DDBJ databases">
        <title>Completed Genome Sequences of 32 Strains from Various Serotypes of Salmonella enterica.</title>
        <authorList>
            <person name="Nash J.H.E."/>
            <person name="Robertson J."/>
            <person name="Bessonov K."/>
        </authorList>
    </citation>
    <scope>NUCLEOTIDE SEQUENCE [LARGE SCALE GENOMIC DNA]</scope>
    <source>
        <strain evidence="4 8">SA20021456</strain>
    </source>
</reference>
<dbReference type="EMBL" id="VFRH01000002">
    <property type="protein sequence ID" value="TPQ14892.1"/>
    <property type="molecule type" value="Genomic_DNA"/>
</dbReference>
<dbReference type="PRINTS" id="PR00413">
    <property type="entry name" value="HADHALOGNASE"/>
</dbReference>
<dbReference type="SFLD" id="SFLDG01129">
    <property type="entry name" value="C1.5:_HAD__Beta-PGM__Phosphata"/>
    <property type="match status" value="1"/>
</dbReference>
<dbReference type="Proteomes" id="UP000320106">
    <property type="component" value="Unassembled WGS sequence"/>
</dbReference>
<dbReference type="InterPro" id="IPR006439">
    <property type="entry name" value="HAD-SF_hydro_IA"/>
</dbReference>
<accession>A0A1S0ZY25</accession>
<dbReference type="AlphaFoldDB" id="A0A1S0ZY25"/>
<keyword evidence="2" id="KW-0479">Metal-binding</keyword>
<dbReference type="InterPro" id="IPR036412">
    <property type="entry name" value="HAD-like_sf"/>
</dbReference>
<evidence type="ECO:0000313" key="9">
    <source>
        <dbReference type="Proteomes" id="UP000320106"/>
    </source>
</evidence>
<dbReference type="Gene3D" id="3.40.50.1000">
    <property type="entry name" value="HAD superfamily/HAD-like"/>
    <property type="match status" value="1"/>
</dbReference>
<dbReference type="EMBL" id="RNKS01000001">
    <property type="protein sequence ID" value="MGD27626.1"/>
    <property type="molecule type" value="Genomic_DNA"/>
</dbReference>
<name>A0A1S0ZY25_SALER</name>
<evidence type="ECO:0000313" key="8">
    <source>
        <dbReference type="Proteomes" id="UP000251994"/>
    </source>
</evidence>
<dbReference type="InterPro" id="IPR023214">
    <property type="entry name" value="HAD_sf"/>
</dbReference>
<dbReference type="InterPro" id="IPR041492">
    <property type="entry name" value="HAD_2"/>
</dbReference>
<dbReference type="EMBL" id="RVIJ01000003">
    <property type="protein sequence ID" value="MLV99779.1"/>
    <property type="molecule type" value="Genomic_DNA"/>
</dbReference>
<evidence type="ECO:0000256" key="1">
    <source>
        <dbReference type="ARBA" id="ARBA00006171"/>
    </source>
</evidence>
<dbReference type="PANTHER" id="PTHR18901:SF38">
    <property type="entry name" value="PSEUDOURIDINE-5'-PHOSPHATASE"/>
    <property type="match status" value="1"/>
</dbReference>
<dbReference type="NCBIfam" id="TIGR01509">
    <property type="entry name" value="HAD-SF-IA-v3"/>
    <property type="match status" value="1"/>
</dbReference>
<evidence type="ECO:0000313" key="5">
    <source>
        <dbReference type="EMBL" id="MGD27626.1"/>
    </source>
</evidence>
<evidence type="ECO:0000313" key="4">
    <source>
        <dbReference type="EMBL" id="AXD69685.1"/>
    </source>
</evidence>
<evidence type="ECO:0000313" key="6">
    <source>
        <dbReference type="EMBL" id="MLV99779.1"/>
    </source>
</evidence>
<evidence type="ECO:0000256" key="3">
    <source>
        <dbReference type="ARBA" id="ARBA00022801"/>
    </source>
</evidence>
<dbReference type="Gene3D" id="1.10.150.240">
    <property type="entry name" value="Putative phosphatase, domain 2"/>
    <property type="match status" value="1"/>
</dbReference>
<gene>
    <name evidence="7" type="primary">hxpB</name>
    <name evidence="4" type="ORF">CHC34_01135</name>
    <name evidence="6" type="ORF">EAK82_05680</name>
    <name evidence="5" type="ORF">EE393_00990</name>
    <name evidence="7" type="ORF">FJR63_02555</name>
</gene>
<dbReference type="RefSeq" id="WP_053508003.1">
    <property type="nucleotide sequence ID" value="NZ_CP030219.1"/>
</dbReference>
<dbReference type="GO" id="GO:0000287">
    <property type="term" value="F:magnesium ion binding"/>
    <property type="evidence" value="ECO:0007669"/>
    <property type="project" value="UniProtKB-ARBA"/>
</dbReference>
<reference evidence="6" key="2">
    <citation type="submission" date="2018-10" db="EMBL/GenBank/DDBJ databases">
        <authorList>
            <consortium name="PulseNet: The National Subtyping Network for Foodborne Disease Surveillance"/>
            <person name="Tarr C.L."/>
            <person name="Trees E."/>
            <person name="Katz L.S."/>
            <person name="Carleton-Romer H.A."/>
            <person name="Stroika S."/>
            <person name="Kucerova Z."/>
            <person name="Roache K.F."/>
            <person name="Sabol A.L."/>
            <person name="Besser J."/>
            <person name="Gerner-Smidt P."/>
        </authorList>
    </citation>
    <scope>NUCLEOTIDE SEQUENCE [LARGE SCALE GENOMIC DNA]</scope>
    <source>
        <strain evidence="6">PNUSAS038541</strain>
        <strain evidence="5">PNUSAS058450</strain>
    </source>
</reference>
<protein>
    <submittedName>
        <fullName evidence="7">Hexitol phosphatase HxpB</fullName>
    </submittedName>
</protein>
<dbReference type="FunFam" id="3.40.50.1000:FF:000036">
    <property type="entry name" value="HAD family hydrolase"/>
    <property type="match status" value="1"/>
</dbReference>
<dbReference type="Proteomes" id="UP000885336">
    <property type="component" value="Unassembled WGS sequence"/>
</dbReference>
<dbReference type="GO" id="GO:0016787">
    <property type="term" value="F:hydrolase activity"/>
    <property type="evidence" value="ECO:0007669"/>
    <property type="project" value="UniProtKB-KW"/>
</dbReference>
<sequence>MSKIIIFDMDGVLIDSEPVWQQVECEFYLRHYNISLGPKDFDLFTGMPVGIFLRKLHENHGLPSNNLPQIQDTIVAQVAEKIRQQPKPIAGIFELLNYLQRRGSLMAVASSSPQYQIDNVLNTLNIRHYFSAVVSADGLSYGKPHPEIFLTAAAMLKAEPETCLVIEDSLNGVIAARAAGMRVIALPAEHQQNDPRFTIADTVILNHCQVLEWLTA</sequence>
<organism evidence="7 9">
    <name type="scientific">Salmonella enterica</name>
    <name type="common">Salmonella choleraesuis</name>
    <dbReference type="NCBI Taxonomy" id="28901"/>
    <lineage>
        <taxon>Bacteria</taxon>
        <taxon>Pseudomonadati</taxon>
        <taxon>Pseudomonadota</taxon>
        <taxon>Gammaproteobacteria</taxon>
        <taxon>Enterobacterales</taxon>
        <taxon>Enterobacteriaceae</taxon>
        <taxon>Salmonella</taxon>
    </lineage>
</organism>
<proteinExistence type="inferred from homology"/>
<dbReference type="NCBIfam" id="TIGR01549">
    <property type="entry name" value="HAD-SF-IA-v1"/>
    <property type="match status" value="1"/>
</dbReference>